<proteinExistence type="predicted"/>
<keyword evidence="2" id="KW-0472">Membrane</keyword>
<feature type="transmembrane region" description="Helical" evidence="2">
    <location>
        <begin position="40"/>
        <end position="56"/>
    </location>
</feature>
<dbReference type="InterPro" id="IPR005135">
    <property type="entry name" value="Endo/exonuclease/phosphatase"/>
</dbReference>
<comment type="caution">
    <text evidence="4">The sequence shown here is derived from an EMBL/GenBank/DDBJ whole genome shotgun (WGS) entry which is preliminary data.</text>
</comment>
<dbReference type="SUPFAM" id="SSF56219">
    <property type="entry name" value="DNase I-like"/>
    <property type="match status" value="1"/>
</dbReference>
<dbReference type="PANTHER" id="PTHR14859:SF1">
    <property type="entry name" value="PGAP2-INTERACTING PROTEIN"/>
    <property type="match status" value="1"/>
</dbReference>
<dbReference type="Proteomes" id="UP001190700">
    <property type="component" value="Unassembled WGS sequence"/>
</dbReference>
<evidence type="ECO:0000313" key="5">
    <source>
        <dbReference type="Proteomes" id="UP001190700"/>
    </source>
</evidence>
<protein>
    <recommendedName>
        <fullName evidence="3">Endonuclease/exonuclease/phosphatase domain-containing protein</fullName>
    </recommendedName>
</protein>
<dbReference type="Pfam" id="PF03372">
    <property type="entry name" value="Exo_endo_phos"/>
    <property type="match status" value="1"/>
</dbReference>
<reference evidence="4 5" key="1">
    <citation type="journal article" date="2015" name="Genome Biol. Evol.">
        <title>Comparative Genomics of a Bacterivorous Green Alga Reveals Evolutionary Causalities and Consequences of Phago-Mixotrophic Mode of Nutrition.</title>
        <authorList>
            <person name="Burns J.A."/>
            <person name="Paasch A."/>
            <person name="Narechania A."/>
            <person name="Kim E."/>
        </authorList>
    </citation>
    <scope>NUCLEOTIDE SEQUENCE [LARGE SCALE GENOMIC DNA]</scope>
    <source>
        <strain evidence="4 5">PLY_AMNH</strain>
    </source>
</reference>
<sequence length="629" mass="69945">MSFRGAKDTASASRTEDTEDSQKMPVSGTRQSSGLSPLKLLLLITVLLGGLVFLDFRQTPSRDDPSGTEVLGTEVLGTESELEPEPEACKCSALKVMNINTMNYMGSWKKRFTGMAQVIERAQPDIVALEEIRRDEYKDSGKTQLDFLADLLPDYNYHHYEMGMQYGSDEEGLGLLSRLPFTNFSVTKLSYQVTDDDKNTRIAMHAFFPDVGCRCVNPEAPSPGLHVFVSHLSYEPQVATRQAGDFSKVVDGIVGKNAAFIAMGDFNVYGTGPDSSIWQTLTGRAKGGMCALDAWPGSGHTVWNRNSSTFSTWFPVNRADLVLYRSAEAPRKTAAPLLQLKPVRAYIHRTDTRGVPFAKDDKPASPALCKDAKIDMKELQVVSREDSLSDHAPLEVTFDVRAVEPGSVAVPSCVAQAQAQYAAIEASMPAEGYTKQHQKDDATGTYNYLIVASAPMAQLWWKEHSQWFLDNDYKIIALNNAWSIPYPHVDHWFHASDFSGAGTLFPKEEHWPCIQDEVVTTCQTHKYRSARTCVALLDTLHMIMDWHRSPKHTLNVVVVGSDMVYKGDTHFYTSHGTLDPLRQGSGWLKGELSHLLEQFKARGKATISNAGPKRETLLPFPWFNGHLHT</sequence>
<dbReference type="InterPro" id="IPR051916">
    <property type="entry name" value="GPI-anchor_lipid_remodeler"/>
</dbReference>
<keyword evidence="2" id="KW-0812">Transmembrane</keyword>
<dbReference type="GO" id="GO:0003824">
    <property type="term" value="F:catalytic activity"/>
    <property type="evidence" value="ECO:0007669"/>
    <property type="project" value="InterPro"/>
</dbReference>
<evidence type="ECO:0000259" key="3">
    <source>
        <dbReference type="Pfam" id="PF03372"/>
    </source>
</evidence>
<dbReference type="InterPro" id="IPR036691">
    <property type="entry name" value="Endo/exonu/phosph_ase_sf"/>
</dbReference>
<organism evidence="4 5">
    <name type="scientific">Cymbomonas tetramitiformis</name>
    <dbReference type="NCBI Taxonomy" id="36881"/>
    <lineage>
        <taxon>Eukaryota</taxon>
        <taxon>Viridiplantae</taxon>
        <taxon>Chlorophyta</taxon>
        <taxon>Pyramimonadophyceae</taxon>
        <taxon>Pyramimonadales</taxon>
        <taxon>Pyramimonadaceae</taxon>
        <taxon>Cymbomonas</taxon>
    </lineage>
</organism>
<keyword evidence="5" id="KW-1185">Reference proteome</keyword>
<dbReference type="Gene3D" id="3.60.10.10">
    <property type="entry name" value="Endonuclease/exonuclease/phosphatase"/>
    <property type="match status" value="1"/>
</dbReference>
<feature type="domain" description="Endonuclease/exonuclease/phosphatase" evidence="3">
    <location>
        <begin position="107"/>
        <end position="336"/>
    </location>
</feature>
<dbReference type="GO" id="GO:0016020">
    <property type="term" value="C:membrane"/>
    <property type="evidence" value="ECO:0007669"/>
    <property type="project" value="GOC"/>
</dbReference>
<name>A0AAE0FVU6_9CHLO</name>
<dbReference type="PANTHER" id="PTHR14859">
    <property type="entry name" value="CALCOFLUOR WHITE HYPERSENSITIVE PROTEIN PRECURSOR"/>
    <property type="match status" value="1"/>
</dbReference>
<gene>
    <name evidence="4" type="ORF">CYMTET_24451</name>
</gene>
<accession>A0AAE0FVU6</accession>
<evidence type="ECO:0000313" key="4">
    <source>
        <dbReference type="EMBL" id="KAK3266962.1"/>
    </source>
</evidence>
<dbReference type="EMBL" id="LGRX02012704">
    <property type="protein sequence ID" value="KAK3266962.1"/>
    <property type="molecule type" value="Genomic_DNA"/>
</dbReference>
<evidence type="ECO:0000256" key="1">
    <source>
        <dbReference type="SAM" id="MobiDB-lite"/>
    </source>
</evidence>
<dbReference type="AlphaFoldDB" id="A0AAE0FVU6"/>
<dbReference type="GO" id="GO:0005783">
    <property type="term" value="C:endoplasmic reticulum"/>
    <property type="evidence" value="ECO:0007669"/>
    <property type="project" value="TreeGrafter"/>
</dbReference>
<dbReference type="GO" id="GO:0006506">
    <property type="term" value="P:GPI anchor biosynthetic process"/>
    <property type="evidence" value="ECO:0007669"/>
    <property type="project" value="TreeGrafter"/>
</dbReference>
<keyword evidence="2" id="KW-1133">Transmembrane helix</keyword>
<evidence type="ECO:0000256" key="2">
    <source>
        <dbReference type="SAM" id="Phobius"/>
    </source>
</evidence>
<feature type="region of interest" description="Disordered" evidence="1">
    <location>
        <begin position="1"/>
        <end position="33"/>
    </location>
</feature>